<keyword evidence="2" id="KW-0560">Oxidoreductase</keyword>
<dbReference type="OrthoDB" id="9782629at2"/>
<evidence type="ECO:0000259" key="3">
    <source>
        <dbReference type="Pfam" id="PF00881"/>
    </source>
</evidence>
<dbReference type="InterPro" id="IPR000415">
    <property type="entry name" value="Nitroreductase-like"/>
</dbReference>
<dbReference type="CDD" id="cd02138">
    <property type="entry name" value="TdsD-like"/>
    <property type="match status" value="1"/>
</dbReference>
<keyword evidence="5" id="KW-1185">Reference proteome</keyword>
<sequence length="198" mass="22446">MSGLNQEVKEKRKPDFEADPLFVNRWSPRAFRDKEVTHETLMSILEAARWAPSSMNLQPWRFIVARTQEDREKFRSFVMEGNQGWSSKAPVLVLILSETERDGNKIGTHAFDTGTAWGFLSLQAFQKGLITHAMGGIYKDKAKEVLNIPEQFEVQALVALGYQGDKASLPEQLQGREEPSVRRPIVESTFEGSFGKMI</sequence>
<dbReference type="InterPro" id="IPR029479">
    <property type="entry name" value="Nitroreductase"/>
</dbReference>
<dbReference type="RefSeq" id="WP_143897250.1">
    <property type="nucleotide sequence ID" value="NZ_CP041666.1"/>
</dbReference>
<evidence type="ECO:0000256" key="1">
    <source>
        <dbReference type="ARBA" id="ARBA00007118"/>
    </source>
</evidence>
<dbReference type="EMBL" id="CP041666">
    <property type="protein sequence ID" value="QDP42223.1"/>
    <property type="molecule type" value="Genomic_DNA"/>
</dbReference>
<dbReference type="Proteomes" id="UP000315215">
    <property type="component" value="Chromosome"/>
</dbReference>
<evidence type="ECO:0000313" key="5">
    <source>
        <dbReference type="Proteomes" id="UP000315215"/>
    </source>
</evidence>
<comment type="similarity">
    <text evidence="1">Belongs to the nitroreductase family.</text>
</comment>
<proteinExistence type="inferred from homology"/>
<evidence type="ECO:0000256" key="2">
    <source>
        <dbReference type="ARBA" id="ARBA00023002"/>
    </source>
</evidence>
<protein>
    <submittedName>
        <fullName evidence="4">Nitroreductase family protein</fullName>
    </submittedName>
</protein>
<dbReference type="PANTHER" id="PTHR43673:SF10">
    <property type="entry name" value="NADH DEHYDROGENASE_NAD(P)H NITROREDUCTASE XCC3605-RELATED"/>
    <property type="match status" value="1"/>
</dbReference>
<dbReference type="GO" id="GO:0016491">
    <property type="term" value="F:oxidoreductase activity"/>
    <property type="evidence" value="ECO:0007669"/>
    <property type="project" value="UniProtKB-KW"/>
</dbReference>
<feature type="domain" description="Nitroreductase" evidence="3">
    <location>
        <begin position="24"/>
        <end position="82"/>
    </location>
</feature>
<dbReference type="AlphaFoldDB" id="A0A516KLE7"/>
<dbReference type="PANTHER" id="PTHR43673">
    <property type="entry name" value="NAD(P)H NITROREDUCTASE YDGI-RELATED"/>
    <property type="match status" value="1"/>
</dbReference>
<reference evidence="4 5" key="1">
    <citation type="submission" date="2019-07" db="EMBL/GenBank/DDBJ databases">
        <authorList>
            <person name="Li J."/>
        </authorList>
    </citation>
    <scope>NUCLEOTIDE SEQUENCE [LARGE SCALE GENOMIC DNA]</scope>
    <source>
        <strain evidence="4 5">TKL69</strain>
    </source>
</reference>
<accession>A0A516KLE7</accession>
<dbReference type="Gene3D" id="3.40.109.10">
    <property type="entry name" value="NADH Oxidase"/>
    <property type="match status" value="1"/>
</dbReference>
<dbReference type="Pfam" id="PF00881">
    <property type="entry name" value="Nitroreductase"/>
    <property type="match status" value="1"/>
</dbReference>
<evidence type="ECO:0000313" key="4">
    <source>
        <dbReference type="EMBL" id="QDP42223.1"/>
    </source>
</evidence>
<organism evidence="4 5">
    <name type="scientific">Radiobacillus deserti</name>
    <dbReference type="NCBI Taxonomy" id="2594883"/>
    <lineage>
        <taxon>Bacteria</taxon>
        <taxon>Bacillati</taxon>
        <taxon>Bacillota</taxon>
        <taxon>Bacilli</taxon>
        <taxon>Bacillales</taxon>
        <taxon>Bacillaceae</taxon>
        <taxon>Radiobacillus</taxon>
    </lineage>
</organism>
<name>A0A516KLE7_9BACI</name>
<dbReference type="KEGG" id="aqt:FN924_15385"/>
<dbReference type="SUPFAM" id="SSF55469">
    <property type="entry name" value="FMN-dependent nitroreductase-like"/>
    <property type="match status" value="1"/>
</dbReference>
<gene>
    <name evidence="4" type="ORF">FN924_15385</name>
</gene>